<dbReference type="OrthoDB" id="9784230at2"/>
<dbReference type="InterPro" id="IPR050957">
    <property type="entry name" value="BMP_lipoprotein"/>
</dbReference>
<dbReference type="GO" id="GO:0005886">
    <property type="term" value="C:plasma membrane"/>
    <property type="evidence" value="ECO:0007669"/>
    <property type="project" value="UniProtKB-SubCell"/>
</dbReference>
<proteinExistence type="inferred from homology"/>
<evidence type="ECO:0000256" key="3">
    <source>
        <dbReference type="ARBA" id="ARBA00022475"/>
    </source>
</evidence>
<dbReference type="CDD" id="cd06354">
    <property type="entry name" value="PBP1_PrnA-like"/>
    <property type="match status" value="1"/>
</dbReference>
<dbReference type="Proteomes" id="UP000322159">
    <property type="component" value="Chromosome"/>
</dbReference>
<keyword evidence="4 7" id="KW-0732">Signal</keyword>
<dbReference type="SUPFAM" id="SSF53822">
    <property type="entry name" value="Periplasmic binding protein-like I"/>
    <property type="match status" value="1"/>
</dbReference>
<feature type="domain" description="ABC transporter substrate-binding protein PnrA-like" evidence="8">
    <location>
        <begin position="44"/>
        <end position="353"/>
    </location>
</feature>
<dbReference type="AlphaFoldDB" id="A0A5C1YD69"/>
<keyword evidence="6" id="KW-0449">Lipoprotein</keyword>
<evidence type="ECO:0000256" key="7">
    <source>
        <dbReference type="SAM" id="SignalP"/>
    </source>
</evidence>
<dbReference type="InterPro" id="IPR028082">
    <property type="entry name" value="Peripla_BP_I"/>
</dbReference>
<evidence type="ECO:0000256" key="5">
    <source>
        <dbReference type="ARBA" id="ARBA00023136"/>
    </source>
</evidence>
<dbReference type="PANTHER" id="PTHR34296">
    <property type="entry name" value="TRANSCRIPTIONAL ACTIVATOR PROTEIN MED"/>
    <property type="match status" value="1"/>
</dbReference>
<organism evidence="9 10">
    <name type="scientific">Protaetiibacter larvae</name>
    <dbReference type="NCBI Taxonomy" id="2592654"/>
    <lineage>
        <taxon>Bacteria</taxon>
        <taxon>Bacillati</taxon>
        <taxon>Actinomycetota</taxon>
        <taxon>Actinomycetes</taxon>
        <taxon>Micrococcales</taxon>
        <taxon>Microbacteriaceae</taxon>
        <taxon>Protaetiibacter</taxon>
    </lineage>
</organism>
<keyword evidence="10" id="KW-1185">Reference proteome</keyword>
<keyword evidence="5" id="KW-0472">Membrane</keyword>
<evidence type="ECO:0000256" key="2">
    <source>
        <dbReference type="ARBA" id="ARBA00008610"/>
    </source>
</evidence>
<name>A0A5C1YD69_9MICO</name>
<reference evidence="9 10" key="1">
    <citation type="submission" date="2019-09" db="EMBL/GenBank/DDBJ databases">
        <title>Genome sequencing of strain KACC 19322.</title>
        <authorList>
            <person name="Heo J."/>
            <person name="Kim S.-J."/>
            <person name="Kim J.-S."/>
            <person name="Hong S.-B."/>
            <person name="Kwon S.-W."/>
        </authorList>
    </citation>
    <scope>NUCLEOTIDE SEQUENCE [LARGE SCALE GENOMIC DNA]</scope>
    <source>
        <strain evidence="9 10">KACC 19322</strain>
    </source>
</reference>
<evidence type="ECO:0000256" key="6">
    <source>
        <dbReference type="ARBA" id="ARBA00023288"/>
    </source>
</evidence>
<comment type="subcellular location">
    <subcellularLocation>
        <location evidence="1">Cell membrane</location>
        <topology evidence="1">Lipid-anchor</topology>
    </subcellularLocation>
</comment>
<feature type="signal peptide" evidence="7">
    <location>
        <begin position="1"/>
        <end position="25"/>
    </location>
</feature>
<dbReference type="PROSITE" id="PS51257">
    <property type="entry name" value="PROKAR_LIPOPROTEIN"/>
    <property type="match status" value="1"/>
</dbReference>
<dbReference type="Pfam" id="PF02608">
    <property type="entry name" value="Bmp"/>
    <property type="match status" value="1"/>
</dbReference>
<keyword evidence="3" id="KW-1003">Cell membrane</keyword>
<dbReference type="KEGG" id="lyk:FLP23_00665"/>
<evidence type="ECO:0000256" key="1">
    <source>
        <dbReference type="ARBA" id="ARBA00004193"/>
    </source>
</evidence>
<dbReference type="PANTHER" id="PTHR34296:SF2">
    <property type="entry name" value="ABC TRANSPORTER GUANOSINE-BINDING PROTEIN NUPN"/>
    <property type="match status" value="1"/>
</dbReference>
<evidence type="ECO:0000313" key="10">
    <source>
        <dbReference type="Proteomes" id="UP000322159"/>
    </source>
</evidence>
<dbReference type="EMBL" id="CP043504">
    <property type="protein sequence ID" value="QEO10702.1"/>
    <property type="molecule type" value="Genomic_DNA"/>
</dbReference>
<sequence length="362" mass="37102">MRRAALSGLALIGASALVLSGCAAAPDETPDASGEPSASDFLACMVSDFGGFHDGSFNEAAYQGLLQAESDLGVTIKGVESKAAEEYVPNIEGLISEGCDIIVSVGFNLATATRDLAKENPEQHFALVDSALSNDDFSPLSLDNVKPLLFDTGQASFLAGYLAAGVSKTGTVATYGGNPYPSVTIFMEGYAQGVDAYNAAHGTSVKVLGGDVFANTFEEPTAGQTLTEGFIAQGADVIFPVAGLTGQGSGIAALAHDGVLVIGVDADWFVNPLHAEYKSLLLTSVLKGLQISSFEAIKAAFEGSFDATPYIGTLENDGVGLADFHDQADAVSAELQGELDALRDQIVSGELVITTGGTPTAG</sequence>
<dbReference type="InterPro" id="IPR003760">
    <property type="entry name" value="PnrA-like"/>
</dbReference>
<gene>
    <name evidence="9" type="ORF">FLP23_00665</name>
</gene>
<feature type="chain" id="PRO_5038494769" evidence="7">
    <location>
        <begin position="26"/>
        <end position="362"/>
    </location>
</feature>
<evidence type="ECO:0000259" key="8">
    <source>
        <dbReference type="Pfam" id="PF02608"/>
    </source>
</evidence>
<accession>A0A5C1YD69</accession>
<evidence type="ECO:0000256" key="4">
    <source>
        <dbReference type="ARBA" id="ARBA00022729"/>
    </source>
</evidence>
<evidence type="ECO:0000313" key="9">
    <source>
        <dbReference type="EMBL" id="QEO10702.1"/>
    </source>
</evidence>
<dbReference type="Gene3D" id="3.40.50.2300">
    <property type="match status" value="2"/>
</dbReference>
<protein>
    <submittedName>
        <fullName evidence="9">BMP family ABC transporter substrate-binding protein</fullName>
    </submittedName>
</protein>
<comment type="similarity">
    <text evidence="2">Belongs to the BMP lipoprotein family.</text>
</comment>